<feature type="region of interest" description="Disordered" evidence="1">
    <location>
        <begin position="22"/>
        <end position="45"/>
    </location>
</feature>
<gene>
    <name evidence="3" type="ORF">KPH14_010175</name>
</gene>
<accession>A0AAD9RU81</accession>
<feature type="region of interest" description="Disordered" evidence="1">
    <location>
        <begin position="88"/>
        <end position="108"/>
    </location>
</feature>
<name>A0AAD9RU81_9HYME</name>
<keyword evidence="2" id="KW-0732">Signal</keyword>
<feature type="compositionally biased region" description="Low complexity" evidence="1">
    <location>
        <begin position="25"/>
        <end position="41"/>
    </location>
</feature>
<evidence type="ECO:0000313" key="3">
    <source>
        <dbReference type="EMBL" id="KAK2585533.1"/>
    </source>
</evidence>
<evidence type="ECO:0000313" key="4">
    <source>
        <dbReference type="Proteomes" id="UP001258017"/>
    </source>
</evidence>
<evidence type="ECO:0000256" key="2">
    <source>
        <dbReference type="SAM" id="SignalP"/>
    </source>
</evidence>
<evidence type="ECO:0000256" key="1">
    <source>
        <dbReference type="SAM" id="MobiDB-lite"/>
    </source>
</evidence>
<keyword evidence="4" id="KW-1185">Reference proteome</keyword>
<reference evidence="3" key="1">
    <citation type="submission" date="2021-08" db="EMBL/GenBank/DDBJ databases">
        <authorList>
            <person name="Misof B."/>
            <person name="Oliver O."/>
            <person name="Podsiadlowski L."/>
            <person name="Donath A."/>
            <person name="Peters R."/>
            <person name="Mayer C."/>
            <person name="Rust J."/>
            <person name="Gunkel S."/>
            <person name="Lesny P."/>
            <person name="Martin S."/>
            <person name="Oeyen J.P."/>
            <person name="Petersen M."/>
            <person name="Panagiotis P."/>
            <person name="Wilbrandt J."/>
            <person name="Tanja T."/>
        </authorList>
    </citation>
    <scope>NUCLEOTIDE SEQUENCE</scope>
    <source>
        <strain evidence="3">GBR_01_08_01A</strain>
        <tissue evidence="3">Thorax + abdomen</tissue>
    </source>
</reference>
<dbReference type="AlphaFoldDB" id="A0AAD9RU81"/>
<feature type="signal peptide" evidence="2">
    <location>
        <begin position="1"/>
        <end position="22"/>
    </location>
</feature>
<sequence length="157" mass="17635">MTKIILGLGLLALLGADHCVGGQGSKPTSPVTSSMTSSSVVRRTEGTTISALADEKEGSETVDPFQDILFDPSLIVARLNRDVSDISNKESTWSASSNDAKDEDSSNVLEDLNTQEDRYHLEPNWYRRRDWQAEEEKPTYKRESYNRFLKYPIFSGR</sequence>
<proteinExistence type="predicted"/>
<dbReference type="Proteomes" id="UP001258017">
    <property type="component" value="Unassembled WGS sequence"/>
</dbReference>
<feature type="chain" id="PRO_5042012521" evidence="2">
    <location>
        <begin position="23"/>
        <end position="157"/>
    </location>
</feature>
<protein>
    <submittedName>
        <fullName evidence="3">Uncharacterized protein</fullName>
    </submittedName>
</protein>
<comment type="caution">
    <text evidence="3">The sequence shown here is derived from an EMBL/GenBank/DDBJ whole genome shotgun (WGS) entry which is preliminary data.</text>
</comment>
<organism evidence="3 4">
    <name type="scientific">Odynerus spinipes</name>
    <dbReference type="NCBI Taxonomy" id="1348599"/>
    <lineage>
        <taxon>Eukaryota</taxon>
        <taxon>Metazoa</taxon>
        <taxon>Ecdysozoa</taxon>
        <taxon>Arthropoda</taxon>
        <taxon>Hexapoda</taxon>
        <taxon>Insecta</taxon>
        <taxon>Pterygota</taxon>
        <taxon>Neoptera</taxon>
        <taxon>Endopterygota</taxon>
        <taxon>Hymenoptera</taxon>
        <taxon>Apocrita</taxon>
        <taxon>Aculeata</taxon>
        <taxon>Vespoidea</taxon>
        <taxon>Vespidae</taxon>
        <taxon>Eumeninae</taxon>
        <taxon>Odynerus</taxon>
    </lineage>
</organism>
<reference evidence="3" key="2">
    <citation type="journal article" date="2023" name="Commun. Biol.">
        <title>Intrasexual cuticular hydrocarbon dimorphism in a wasp sheds light on hydrocarbon biosynthesis genes in Hymenoptera.</title>
        <authorList>
            <person name="Moris V.C."/>
            <person name="Podsiadlowski L."/>
            <person name="Martin S."/>
            <person name="Oeyen J.P."/>
            <person name="Donath A."/>
            <person name="Petersen M."/>
            <person name="Wilbrandt J."/>
            <person name="Misof B."/>
            <person name="Liedtke D."/>
            <person name="Thamm M."/>
            <person name="Scheiner R."/>
            <person name="Schmitt T."/>
            <person name="Niehuis O."/>
        </authorList>
    </citation>
    <scope>NUCLEOTIDE SEQUENCE</scope>
    <source>
        <strain evidence="3">GBR_01_08_01A</strain>
    </source>
</reference>
<dbReference type="EMBL" id="JAIFRP010000021">
    <property type="protein sequence ID" value="KAK2585533.1"/>
    <property type="molecule type" value="Genomic_DNA"/>
</dbReference>
<feature type="compositionally biased region" description="Polar residues" evidence="1">
    <location>
        <begin position="89"/>
        <end position="98"/>
    </location>
</feature>